<evidence type="ECO:0000313" key="2">
    <source>
        <dbReference type="Proteomes" id="UP001370348"/>
    </source>
</evidence>
<reference evidence="1 2" key="1">
    <citation type="submission" date="2021-12" db="EMBL/GenBank/DDBJ databases">
        <title>Discovery of the Pendulisporaceae a myxobacterial family with distinct sporulation behavior and unique specialized metabolism.</title>
        <authorList>
            <person name="Garcia R."/>
            <person name="Popoff A."/>
            <person name="Bader C.D."/>
            <person name="Loehr J."/>
            <person name="Walesch S."/>
            <person name="Walt C."/>
            <person name="Boldt J."/>
            <person name="Bunk B."/>
            <person name="Haeckl F.J.F.P.J."/>
            <person name="Gunesch A.P."/>
            <person name="Birkelbach J."/>
            <person name="Nuebel U."/>
            <person name="Pietschmann T."/>
            <person name="Bach T."/>
            <person name="Mueller R."/>
        </authorList>
    </citation>
    <scope>NUCLEOTIDE SEQUENCE [LARGE SCALE GENOMIC DNA]</scope>
    <source>
        <strain evidence="1 2">MSr11954</strain>
    </source>
</reference>
<dbReference type="RefSeq" id="WP_394823705.1">
    <property type="nucleotide sequence ID" value="NZ_CP089984.1"/>
</dbReference>
<keyword evidence="2" id="KW-1185">Reference proteome</keyword>
<proteinExistence type="predicted"/>
<evidence type="ECO:0000313" key="1">
    <source>
        <dbReference type="EMBL" id="WXB14087.1"/>
    </source>
</evidence>
<dbReference type="EMBL" id="CP089984">
    <property type="protein sequence ID" value="WXB14087.1"/>
    <property type="molecule type" value="Genomic_DNA"/>
</dbReference>
<dbReference type="Proteomes" id="UP001370348">
    <property type="component" value="Chromosome"/>
</dbReference>
<sequence>MRFRGSEACRRTRPTFNAHVRRTRPTFQAVYRSILVLALAAGASLMPARVDAMDPSPVALVAVGEVSTSVVRPGVDVPGVLRAAVTEELPSLDLSRARRRPVILSVSLLRMETESTAEGAATTCVISAALRTKKGGNIFAVLEGRAKAQSDTSAPFAQERLALRTAVRGALQRIPEALAQ</sequence>
<gene>
    <name evidence="1" type="ORF">LZC94_40440</name>
</gene>
<name>A0ABZ2LTJ5_9BACT</name>
<accession>A0ABZ2LTJ5</accession>
<organism evidence="1 2">
    <name type="scientific">Pendulispora albinea</name>
    <dbReference type="NCBI Taxonomy" id="2741071"/>
    <lineage>
        <taxon>Bacteria</taxon>
        <taxon>Pseudomonadati</taxon>
        <taxon>Myxococcota</taxon>
        <taxon>Myxococcia</taxon>
        <taxon>Myxococcales</taxon>
        <taxon>Sorangiineae</taxon>
        <taxon>Pendulisporaceae</taxon>
        <taxon>Pendulispora</taxon>
    </lineage>
</organism>
<protein>
    <submittedName>
        <fullName evidence="1">Uncharacterized protein</fullName>
    </submittedName>
</protein>